<accession>A0A974HMU8</accession>
<protein>
    <submittedName>
        <fullName evidence="1">Uncharacterized protein</fullName>
    </submittedName>
</protein>
<organism evidence="1 2">
    <name type="scientific">Xenopus laevis</name>
    <name type="common">African clawed frog</name>
    <dbReference type="NCBI Taxonomy" id="8355"/>
    <lineage>
        <taxon>Eukaryota</taxon>
        <taxon>Metazoa</taxon>
        <taxon>Chordata</taxon>
        <taxon>Craniata</taxon>
        <taxon>Vertebrata</taxon>
        <taxon>Euteleostomi</taxon>
        <taxon>Amphibia</taxon>
        <taxon>Batrachia</taxon>
        <taxon>Anura</taxon>
        <taxon>Pipoidea</taxon>
        <taxon>Pipidae</taxon>
        <taxon>Xenopodinae</taxon>
        <taxon>Xenopus</taxon>
        <taxon>Xenopus</taxon>
    </lineage>
</organism>
<proteinExistence type="predicted"/>
<gene>
    <name evidence="1" type="ORF">XELAEV_18021832mg</name>
</gene>
<evidence type="ECO:0000313" key="1">
    <source>
        <dbReference type="EMBL" id="OCT83690.1"/>
    </source>
</evidence>
<dbReference type="EMBL" id="CM004472">
    <property type="protein sequence ID" value="OCT83690.1"/>
    <property type="molecule type" value="Genomic_DNA"/>
</dbReference>
<name>A0A974HMU8_XENLA</name>
<reference evidence="2" key="1">
    <citation type="journal article" date="2016" name="Nature">
        <title>Genome evolution in the allotetraploid frog Xenopus laevis.</title>
        <authorList>
            <person name="Session A.M."/>
            <person name="Uno Y."/>
            <person name="Kwon T."/>
            <person name="Chapman J.A."/>
            <person name="Toyoda A."/>
            <person name="Takahashi S."/>
            <person name="Fukui A."/>
            <person name="Hikosaka A."/>
            <person name="Suzuki A."/>
            <person name="Kondo M."/>
            <person name="van Heeringen S.J."/>
            <person name="Quigley I."/>
            <person name="Heinz S."/>
            <person name="Ogino H."/>
            <person name="Ochi H."/>
            <person name="Hellsten U."/>
            <person name="Lyons J.B."/>
            <person name="Simakov O."/>
            <person name="Putnam N."/>
            <person name="Stites J."/>
            <person name="Kuroki Y."/>
            <person name="Tanaka T."/>
            <person name="Michiue T."/>
            <person name="Watanabe M."/>
            <person name="Bogdanovic O."/>
            <person name="Lister R."/>
            <person name="Georgiou G."/>
            <person name="Paranjpe S.S."/>
            <person name="van Kruijsbergen I."/>
            <person name="Shu S."/>
            <person name="Carlson J."/>
            <person name="Kinoshita T."/>
            <person name="Ohta Y."/>
            <person name="Mawaribuchi S."/>
            <person name="Jenkins J."/>
            <person name="Grimwood J."/>
            <person name="Schmutz J."/>
            <person name="Mitros T."/>
            <person name="Mozaffari S.V."/>
            <person name="Suzuki Y."/>
            <person name="Haramoto Y."/>
            <person name="Yamamoto T.S."/>
            <person name="Takagi C."/>
            <person name="Heald R."/>
            <person name="Miller K."/>
            <person name="Haudenschild C."/>
            <person name="Kitzman J."/>
            <person name="Nakayama T."/>
            <person name="Izutsu Y."/>
            <person name="Robert J."/>
            <person name="Fortriede J."/>
            <person name="Burns K."/>
            <person name="Lotay V."/>
            <person name="Karimi K."/>
            <person name="Yasuoka Y."/>
            <person name="Dichmann D.S."/>
            <person name="Flajnik M.F."/>
            <person name="Houston D.W."/>
            <person name="Shendure J."/>
            <person name="DuPasquier L."/>
            <person name="Vize P.D."/>
            <person name="Zorn A.M."/>
            <person name="Ito M."/>
            <person name="Marcotte E.M."/>
            <person name="Wallingford J.B."/>
            <person name="Ito Y."/>
            <person name="Asashima M."/>
            <person name="Ueno N."/>
            <person name="Matsuda Y."/>
            <person name="Veenstra G.J."/>
            <person name="Fujiyama A."/>
            <person name="Harland R.M."/>
            <person name="Taira M."/>
            <person name="Rokhsar D.S."/>
        </authorList>
    </citation>
    <scope>NUCLEOTIDE SEQUENCE [LARGE SCALE GENOMIC DNA]</scope>
    <source>
        <strain evidence="2">J</strain>
    </source>
</reference>
<dbReference type="Proteomes" id="UP000694892">
    <property type="component" value="Chromosome 4L"/>
</dbReference>
<evidence type="ECO:0000313" key="2">
    <source>
        <dbReference type="Proteomes" id="UP000694892"/>
    </source>
</evidence>
<dbReference type="AlphaFoldDB" id="A0A974HMU8"/>
<sequence>MPFTLTHCLGSGCPLTARHTQYLGCGSPPSLTHSTRHVDVPSHYLGSTYCLSHTHTGIKIGLWISDYCLTHTKYLGCRTSINV</sequence>